<evidence type="ECO:0000313" key="5">
    <source>
        <dbReference type="EMBL" id="AIF84504.1"/>
    </source>
</evidence>
<dbReference type="HOGENOM" id="CLU_015134_3_1_2"/>
<keyword evidence="2" id="KW-0520">NAD</keyword>
<keyword evidence="6" id="KW-1185">Reference proteome</keyword>
<evidence type="ECO:0000256" key="1">
    <source>
        <dbReference type="ARBA" id="ARBA00023002"/>
    </source>
</evidence>
<keyword evidence="1" id="KW-0560">Oxidoreductase</keyword>
<dbReference type="KEGG" id="nev:NTE_02454"/>
<feature type="domain" description="NADH:ubiquinone oxidoreductase 30kDa subunit" evidence="3">
    <location>
        <begin position="47"/>
        <end position="172"/>
    </location>
</feature>
<dbReference type="EMBL" id="CP007174">
    <property type="protein sequence ID" value="AIF84504.1"/>
    <property type="molecule type" value="Genomic_DNA"/>
</dbReference>
<feature type="domain" description="NADH-quinone oxidoreductase subunit D" evidence="4">
    <location>
        <begin position="320"/>
        <end position="563"/>
    </location>
</feature>
<sequence length="567" mass="63870">MDMMLGGDATDHSNTAKYKSAILQKLGKKVRGIHILNGNEIHVILSTKEEIPESCYYVHKDLKTKLATVICSDERLAGRGFMLRYVFAKENGEDVFIILTARIKENDDSAGGRHLTFPSIALHIPSAALYEREIKDMFGIWPDGNPDTRPLVLHEQWPEDVHPLRKDFDINSKIPRIYNREYPFTKVEGEGVCEIPVGPVHAGIIEPGHFRFSVLGENIINLETRLFYTHKGTEKLAESMNLDQVLLLSERISGDEAVANSMAYCQALERIARANVPKRALQIRTICAEMERIYNHLGTLAGMSTDVGFAYGASRLNILKERMMQLNEYVSGSRLLFGVNRIGGVGIDLMDDKLKHVVNTTNLLSEDFQRVISMLKDKSSVMDRMRNTGIITRRVAADLGLVGVAARCAGIDADTRRDHPYAEYDSLRLDMRHDTPQHLMEYEIEMQKMKGDALSRFEVRVEDVVNSISIVNEVITNLHSDNVLVVADVVDRLEPYSHALGYAESHRGQTIHWVMIGEDCNSLSRYKIRTASFVNWPAIEQAVLNDIVPDFPLVNKSLDLSYSGNDL</sequence>
<proteinExistence type="predicted"/>
<organism evidence="5 6">
    <name type="scientific">Candidatus Nitrososphaera evergladensis SR1</name>
    <dbReference type="NCBI Taxonomy" id="1459636"/>
    <lineage>
        <taxon>Archaea</taxon>
        <taxon>Nitrososphaerota</taxon>
        <taxon>Nitrososphaeria</taxon>
        <taxon>Nitrososphaerales</taxon>
        <taxon>Nitrososphaeraceae</taxon>
        <taxon>Nitrososphaera</taxon>
    </lineage>
</organism>
<name>A0A075MZ23_9ARCH</name>
<dbReference type="eggNOG" id="arCOG01551">
    <property type="taxonomic scope" value="Archaea"/>
</dbReference>
<dbReference type="InterPro" id="IPR037232">
    <property type="entry name" value="NADH_quin_OxRdtase_su_C/D-like"/>
</dbReference>
<evidence type="ECO:0000256" key="2">
    <source>
        <dbReference type="ARBA" id="ARBA00023027"/>
    </source>
</evidence>
<dbReference type="GO" id="GO:0016651">
    <property type="term" value="F:oxidoreductase activity, acting on NAD(P)H"/>
    <property type="evidence" value="ECO:0007669"/>
    <property type="project" value="InterPro"/>
</dbReference>
<dbReference type="Proteomes" id="UP000028194">
    <property type="component" value="Chromosome"/>
</dbReference>
<dbReference type="Pfam" id="PF00346">
    <property type="entry name" value="Complex1_49kDa"/>
    <property type="match status" value="1"/>
</dbReference>
<dbReference type="GO" id="GO:0048038">
    <property type="term" value="F:quinone binding"/>
    <property type="evidence" value="ECO:0007669"/>
    <property type="project" value="InterPro"/>
</dbReference>
<dbReference type="InterPro" id="IPR029014">
    <property type="entry name" value="NiFe-Hase_large"/>
</dbReference>
<dbReference type="GO" id="GO:0008137">
    <property type="term" value="F:NADH dehydrogenase (ubiquinone) activity"/>
    <property type="evidence" value="ECO:0007669"/>
    <property type="project" value="InterPro"/>
</dbReference>
<evidence type="ECO:0000259" key="4">
    <source>
        <dbReference type="Pfam" id="PF00346"/>
    </source>
</evidence>
<dbReference type="InterPro" id="IPR001135">
    <property type="entry name" value="NADH_Q_OxRdtase_suD"/>
</dbReference>
<dbReference type="SUPFAM" id="SSF56762">
    <property type="entry name" value="HydB/Nqo4-like"/>
    <property type="match status" value="1"/>
</dbReference>
<evidence type="ECO:0000313" key="6">
    <source>
        <dbReference type="Proteomes" id="UP000028194"/>
    </source>
</evidence>
<reference evidence="5 6" key="1">
    <citation type="journal article" date="2014" name="PLoS ONE">
        <title>Genome Sequence of Candidatus Nitrososphaera evergladensis from Group I.1b Enriched from Everglades Soil Reveals Novel Genomic Features of the Ammonia-Oxidizing Archaea.</title>
        <authorList>
            <person name="Zhalnina K.V."/>
            <person name="Dias R."/>
            <person name="Leonard M.T."/>
            <person name="Dorr de Quadros P."/>
            <person name="Camargo F.A."/>
            <person name="Drew J.C."/>
            <person name="Farmerie W.G."/>
            <person name="Daroub S.H."/>
            <person name="Triplett E.W."/>
        </authorList>
    </citation>
    <scope>NUCLEOTIDE SEQUENCE [LARGE SCALE GENOMIC DNA]</scope>
    <source>
        <strain evidence="5 6">SR1</strain>
    </source>
</reference>
<dbReference type="Pfam" id="PF00329">
    <property type="entry name" value="Complex1_30kDa"/>
    <property type="match status" value="1"/>
</dbReference>
<dbReference type="eggNOG" id="arCOG01547">
    <property type="taxonomic scope" value="Archaea"/>
</dbReference>
<accession>A0A075MZ23</accession>
<dbReference type="GO" id="GO:0051287">
    <property type="term" value="F:NAD binding"/>
    <property type="evidence" value="ECO:0007669"/>
    <property type="project" value="InterPro"/>
</dbReference>
<dbReference type="STRING" id="1459636.NTE_02454"/>
<dbReference type="PANTHER" id="PTHR43485:SF1">
    <property type="entry name" value="FORMATE HYDROGENLYASE SUBUNIT 5-RELATED"/>
    <property type="match status" value="1"/>
</dbReference>
<dbReference type="Gene3D" id="1.10.645.10">
    <property type="entry name" value="Cytochrome-c3 Hydrogenase, chain B"/>
    <property type="match status" value="1"/>
</dbReference>
<dbReference type="InterPro" id="IPR052197">
    <property type="entry name" value="ComplexI_49kDa-like"/>
</dbReference>
<dbReference type="AlphaFoldDB" id="A0A075MZ23"/>
<evidence type="ECO:0000259" key="3">
    <source>
        <dbReference type="Pfam" id="PF00329"/>
    </source>
</evidence>
<protein>
    <submittedName>
        <fullName evidence="5">Ni,Fe-hydrogenase III large subunit</fullName>
    </submittedName>
</protein>
<gene>
    <name evidence="5" type="ORF">NTE_02454</name>
</gene>
<dbReference type="PANTHER" id="PTHR43485">
    <property type="entry name" value="HYDROGENASE-4 COMPONENT G"/>
    <property type="match status" value="1"/>
</dbReference>
<dbReference type="Gene3D" id="3.30.460.80">
    <property type="entry name" value="NADH:ubiquinone oxidoreductase, 30kDa subunit"/>
    <property type="match status" value="1"/>
</dbReference>
<dbReference type="InterPro" id="IPR001268">
    <property type="entry name" value="NADH_UbQ_OxRdtase_30kDa_su"/>
</dbReference>
<dbReference type="SUPFAM" id="SSF143243">
    <property type="entry name" value="Nqo5-like"/>
    <property type="match status" value="1"/>
</dbReference>